<dbReference type="Gene3D" id="3.40.50.10140">
    <property type="entry name" value="Toll/interleukin-1 receptor homology (TIR) domain"/>
    <property type="match status" value="1"/>
</dbReference>
<keyword evidence="3" id="KW-0677">Repeat</keyword>
<feature type="domain" description="TIR" evidence="8">
    <location>
        <begin position="19"/>
        <end position="187"/>
    </location>
</feature>
<dbReference type="PANTHER" id="PTHR11017:SF271">
    <property type="entry name" value="DISEASE RESISTANCE PROTEIN (TIR-NBS-LRR CLASS) FAMILY"/>
    <property type="match status" value="1"/>
</dbReference>
<dbReference type="PROSITE" id="PS50104">
    <property type="entry name" value="TIR"/>
    <property type="match status" value="1"/>
</dbReference>
<dbReference type="InterPro" id="IPR000157">
    <property type="entry name" value="TIR_dom"/>
</dbReference>
<dbReference type="SUPFAM" id="SSF46785">
    <property type="entry name" value="Winged helix' DNA-binding domain"/>
    <property type="match status" value="1"/>
</dbReference>
<keyword evidence="6" id="KW-0520">NAD</keyword>
<evidence type="ECO:0000256" key="4">
    <source>
        <dbReference type="ARBA" id="ARBA00022801"/>
    </source>
</evidence>
<keyword evidence="2" id="KW-0433">Leucine-rich repeat</keyword>
<dbReference type="InterPro" id="IPR035897">
    <property type="entry name" value="Toll_tir_struct_dom_sf"/>
</dbReference>
<evidence type="ECO:0000313" key="10">
    <source>
        <dbReference type="Proteomes" id="UP001187471"/>
    </source>
</evidence>
<keyword evidence="5" id="KW-0611">Plant defense</keyword>
<dbReference type="InterPro" id="IPR045344">
    <property type="entry name" value="C-JID"/>
</dbReference>
<keyword evidence="10" id="KW-1185">Reference proteome</keyword>
<reference evidence="9" key="1">
    <citation type="submission" date="2022-12" db="EMBL/GenBank/DDBJ databases">
        <title>Draft genome assemblies for two species of Escallonia (Escalloniales).</title>
        <authorList>
            <person name="Chanderbali A."/>
            <person name="Dervinis C."/>
            <person name="Anghel I."/>
            <person name="Soltis D."/>
            <person name="Soltis P."/>
            <person name="Zapata F."/>
        </authorList>
    </citation>
    <scope>NUCLEOTIDE SEQUENCE</scope>
    <source>
        <strain evidence="9">UCBG92.1500</strain>
        <tissue evidence="9">Leaf</tissue>
    </source>
</reference>
<gene>
    <name evidence="9" type="ORF">RJ640_003996</name>
</gene>
<dbReference type="SUPFAM" id="SSF52540">
    <property type="entry name" value="P-loop containing nucleoside triphosphate hydrolases"/>
    <property type="match status" value="1"/>
</dbReference>
<dbReference type="EC" id="3.2.2.6" evidence="1"/>
<dbReference type="SUPFAM" id="SSF52058">
    <property type="entry name" value="L domain-like"/>
    <property type="match status" value="1"/>
</dbReference>
<evidence type="ECO:0000256" key="5">
    <source>
        <dbReference type="ARBA" id="ARBA00022821"/>
    </source>
</evidence>
<dbReference type="Gene3D" id="3.40.50.300">
    <property type="entry name" value="P-loop containing nucleotide triphosphate hydrolases"/>
    <property type="match status" value="1"/>
</dbReference>
<protein>
    <recommendedName>
        <fullName evidence="1">ADP-ribosyl cyclase/cyclic ADP-ribose hydrolase</fullName>
        <ecNumber evidence="1">3.2.2.6</ecNumber>
    </recommendedName>
</protein>
<dbReference type="GO" id="GO:0061809">
    <property type="term" value="F:NAD+ nucleosidase activity, cyclic ADP-ribose generating"/>
    <property type="evidence" value="ECO:0007669"/>
    <property type="project" value="UniProtKB-EC"/>
</dbReference>
<dbReference type="SUPFAM" id="SSF52200">
    <property type="entry name" value="Toll/Interleukin receptor TIR domain"/>
    <property type="match status" value="1"/>
</dbReference>
<dbReference type="Pfam" id="PF01582">
    <property type="entry name" value="TIR"/>
    <property type="match status" value="1"/>
</dbReference>
<evidence type="ECO:0000256" key="2">
    <source>
        <dbReference type="ARBA" id="ARBA00022614"/>
    </source>
</evidence>
<proteinExistence type="predicted"/>
<dbReference type="FunFam" id="3.40.50.10140:FF:000007">
    <property type="entry name" value="Disease resistance protein (TIR-NBS-LRR class)"/>
    <property type="match status" value="1"/>
</dbReference>
<dbReference type="GO" id="GO:0043531">
    <property type="term" value="F:ADP binding"/>
    <property type="evidence" value="ECO:0007669"/>
    <property type="project" value="InterPro"/>
</dbReference>
<organism evidence="9 10">
    <name type="scientific">Escallonia rubra</name>
    <dbReference type="NCBI Taxonomy" id="112253"/>
    <lineage>
        <taxon>Eukaryota</taxon>
        <taxon>Viridiplantae</taxon>
        <taxon>Streptophyta</taxon>
        <taxon>Embryophyta</taxon>
        <taxon>Tracheophyta</taxon>
        <taxon>Spermatophyta</taxon>
        <taxon>Magnoliopsida</taxon>
        <taxon>eudicotyledons</taxon>
        <taxon>Gunneridae</taxon>
        <taxon>Pentapetalae</taxon>
        <taxon>asterids</taxon>
        <taxon>campanulids</taxon>
        <taxon>Escalloniales</taxon>
        <taxon>Escalloniaceae</taxon>
        <taxon>Escallonia</taxon>
    </lineage>
</organism>
<evidence type="ECO:0000256" key="1">
    <source>
        <dbReference type="ARBA" id="ARBA00011982"/>
    </source>
</evidence>
<evidence type="ECO:0000256" key="6">
    <source>
        <dbReference type="ARBA" id="ARBA00023027"/>
    </source>
</evidence>
<dbReference type="Pfam" id="PF23282">
    <property type="entry name" value="WHD_ROQ1"/>
    <property type="match status" value="1"/>
</dbReference>
<dbReference type="InterPro" id="IPR002182">
    <property type="entry name" value="NB-ARC"/>
</dbReference>
<evidence type="ECO:0000313" key="9">
    <source>
        <dbReference type="EMBL" id="KAK2993884.1"/>
    </source>
</evidence>
<dbReference type="GO" id="GO:0007165">
    <property type="term" value="P:signal transduction"/>
    <property type="evidence" value="ECO:0007669"/>
    <property type="project" value="InterPro"/>
</dbReference>
<dbReference type="Pfam" id="PF20160">
    <property type="entry name" value="C-JID"/>
    <property type="match status" value="1"/>
</dbReference>
<dbReference type="InterPro" id="IPR027417">
    <property type="entry name" value="P-loop_NTPase"/>
</dbReference>
<dbReference type="SMART" id="SM00255">
    <property type="entry name" value="TIR"/>
    <property type="match status" value="1"/>
</dbReference>
<evidence type="ECO:0000259" key="8">
    <source>
        <dbReference type="PROSITE" id="PS50104"/>
    </source>
</evidence>
<dbReference type="GO" id="GO:0006952">
    <property type="term" value="P:defense response"/>
    <property type="evidence" value="ECO:0007669"/>
    <property type="project" value="UniProtKB-KW"/>
</dbReference>
<dbReference type="PANTHER" id="PTHR11017">
    <property type="entry name" value="LEUCINE-RICH REPEAT-CONTAINING PROTEIN"/>
    <property type="match status" value="1"/>
</dbReference>
<name>A0AA88UQP3_9ASTE</name>
<evidence type="ECO:0000256" key="7">
    <source>
        <dbReference type="ARBA" id="ARBA00047304"/>
    </source>
</evidence>
<dbReference type="InterPro" id="IPR042197">
    <property type="entry name" value="Apaf_helical"/>
</dbReference>
<comment type="caution">
    <text evidence="9">The sequence shown here is derived from an EMBL/GenBank/DDBJ whole genome shotgun (WGS) entry which is preliminary data.</text>
</comment>
<dbReference type="Gene3D" id="1.10.8.430">
    <property type="entry name" value="Helical domain of apoptotic protease-activating factors"/>
    <property type="match status" value="1"/>
</dbReference>
<dbReference type="Proteomes" id="UP001187471">
    <property type="component" value="Unassembled WGS sequence"/>
</dbReference>
<dbReference type="InterPro" id="IPR044974">
    <property type="entry name" value="Disease_R_plants"/>
</dbReference>
<dbReference type="Gene3D" id="3.80.10.10">
    <property type="entry name" value="Ribonuclease Inhibitor"/>
    <property type="match status" value="1"/>
</dbReference>
<accession>A0AA88UQP3</accession>
<dbReference type="AlphaFoldDB" id="A0AA88UQP3"/>
<evidence type="ECO:0000256" key="3">
    <source>
        <dbReference type="ARBA" id="ARBA00022737"/>
    </source>
</evidence>
<dbReference type="InterPro" id="IPR032675">
    <property type="entry name" value="LRR_dom_sf"/>
</dbReference>
<dbReference type="InterPro" id="IPR036390">
    <property type="entry name" value="WH_DNA-bd_sf"/>
</dbReference>
<sequence length="998" mass="112892">MASVGGQEASSSTSQRDTSAYHVFLSFRGEDIRKTFLDHLYHALVGAGFHTFRDDDKLERAGNIKAGLEKAIQQSRSSIVVFSENYASSKWCLDELVMIVERHRRTSKFVLLPVFYHVEPSHVRNQTGSLAAAFAGHEEWFPKERIRGWREALREVANLAGMELKNQADGHEAKFIQEIVKEIENRVILPVLDLPSNLVGMDSRVEDIDSWLQNGSSDGEIMVLCGMGGIGKTTIARYVFNLHHSRFESSSFLASIRETFEKSDGPINLQRQLLADISKRKKTEISSVDDGINKIKHVMSHKKVLLVFDDIDQKKQLDAILGMKDWLYPHSKIIITTRNVRLLMAHASKLKIHNVGELNYNDSHELFSRYAFRQDHPNEFLVQLSKVVVRQCEGLPLALQVLGSTFCERADENEWLSLLAKLEDIPDNEISRKLKISYDSLDDHDRNLFLDVACFFVGEDKDYMVTILDECEVHTTIGVKNLMDRCLLRVDKDNKVMMHQMLRDMGREIVRQESPEDPGNRSRLWDHKESFSVLKDNSGTGNIEGLALDMRMLKEDRTVFRVNSARPGRFGFFSWPLVNNANNSDEMDLKADAFSRMCRLRLLHINYVHLTGGFKGFPKNIKWLRWHGCPLESIPSDFPLQSLVAIDMSYSKLGPGWCGTKLLGCLKILDLSHCHGLTRTPDFSISRVPILERLILKGCKSLIEVHESIGNLENSLVYLNLEDCTSLSKLPRNTAMLKVLKALIISGCWNLVEFPMGMEKLEALRVFHADRIVMGPVVGEAYGLLSIFYPGSQVPAWFTTRVKGASLSFTVPSSLRTSIGGFSICLVCFVYSNMMDRDEFYAILSNETKDLKLIYGPSCIGWPEANEDMSWVSYWMLENDKLEAGDELTIFLLSEKEVEVREIGFHLMDLDVGEEADIVEVNQPARPSDGQSGSTRLFGYGMLGYTLKDLLKDVGVTWDPVGEKEHDIILPGRMGTTYILNGLSRCSPIADVVLAHKT</sequence>
<keyword evidence="4" id="KW-0378">Hydrolase</keyword>
<dbReference type="InterPro" id="IPR058192">
    <property type="entry name" value="WHD_ROQ1-like"/>
</dbReference>
<dbReference type="Pfam" id="PF00931">
    <property type="entry name" value="NB-ARC"/>
    <property type="match status" value="1"/>
</dbReference>
<dbReference type="EMBL" id="JAVXUO010000265">
    <property type="protein sequence ID" value="KAK2993884.1"/>
    <property type="molecule type" value="Genomic_DNA"/>
</dbReference>
<comment type="catalytic activity">
    <reaction evidence="7">
        <text>NAD(+) + H2O = ADP-D-ribose + nicotinamide + H(+)</text>
        <dbReference type="Rhea" id="RHEA:16301"/>
        <dbReference type="ChEBI" id="CHEBI:15377"/>
        <dbReference type="ChEBI" id="CHEBI:15378"/>
        <dbReference type="ChEBI" id="CHEBI:17154"/>
        <dbReference type="ChEBI" id="CHEBI:57540"/>
        <dbReference type="ChEBI" id="CHEBI:57967"/>
        <dbReference type="EC" id="3.2.2.6"/>
    </reaction>
    <physiologicalReaction direction="left-to-right" evidence="7">
        <dbReference type="Rhea" id="RHEA:16302"/>
    </physiologicalReaction>
</comment>
<dbReference type="PRINTS" id="PR00364">
    <property type="entry name" value="DISEASERSIST"/>
</dbReference>